<protein>
    <submittedName>
        <fullName evidence="1">Uncharacterized protein</fullName>
    </submittedName>
</protein>
<comment type="caution">
    <text evidence="1">The sequence shown here is derived from an EMBL/GenBank/DDBJ whole genome shotgun (WGS) entry which is preliminary data.</text>
</comment>
<proteinExistence type="predicted"/>
<gene>
    <name evidence="1" type="ORF">AALO_G00144950</name>
</gene>
<reference evidence="1" key="1">
    <citation type="submission" date="2020-10" db="EMBL/GenBank/DDBJ databases">
        <title>Chromosome-scale genome assembly of the Allis shad, Alosa alosa.</title>
        <authorList>
            <person name="Margot Z."/>
            <person name="Christophe K."/>
            <person name="Cabau C."/>
            <person name="Louis A."/>
            <person name="Berthelot C."/>
            <person name="Parey E."/>
            <person name="Roest Crollius H."/>
            <person name="Montfort J."/>
            <person name="Robinson-Rechavi M."/>
            <person name="Bucao C."/>
            <person name="Bouchez O."/>
            <person name="Gislard M."/>
            <person name="Lluch J."/>
            <person name="Milhes M."/>
            <person name="Lampietro C."/>
            <person name="Lopez Roques C."/>
            <person name="Donnadieu C."/>
            <person name="Braasch I."/>
            <person name="Desvignes T."/>
            <person name="Postlethwait J."/>
            <person name="Bobe J."/>
            <person name="Guiguen Y."/>
        </authorList>
    </citation>
    <scope>NUCLEOTIDE SEQUENCE</scope>
    <source>
        <strain evidence="1">M-15738</strain>
        <tissue evidence="1">Blood</tissue>
    </source>
</reference>
<accession>A0AAV6GJ18</accession>
<keyword evidence="2" id="KW-1185">Reference proteome</keyword>
<evidence type="ECO:0000313" key="1">
    <source>
        <dbReference type="EMBL" id="KAG5275223.1"/>
    </source>
</evidence>
<dbReference type="Proteomes" id="UP000823561">
    <property type="component" value="Chromosome 10"/>
</dbReference>
<organism evidence="1 2">
    <name type="scientific">Alosa alosa</name>
    <name type="common">allis shad</name>
    <dbReference type="NCBI Taxonomy" id="278164"/>
    <lineage>
        <taxon>Eukaryota</taxon>
        <taxon>Metazoa</taxon>
        <taxon>Chordata</taxon>
        <taxon>Craniata</taxon>
        <taxon>Vertebrata</taxon>
        <taxon>Euteleostomi</taxon>
        <taxon>Actinopterygii</taxon>
        <taxon>Neopterygii</taxon>
        <taxon>Teleostei</taxon>
        <taxon>Clupei</taxon>
        <taxon>Clupeiformes</taxon>
        <taxon>Clupeoidei</taxon>
        <taxon>Clupeidae</taxon>
        <taxon>Alosa</taxon>
    </lineage>
</organism>
<sequence>MIKMHIRQVSALTEITQRWNKAKSSENPEIPAILTKDSAATNCPAVCMLTSLRQALLLKKVYVLVVWFVQQTTTKRTFSYHTQCAASLCY</sequence>
<dbReference type="EMBL" id="JADWDJ010000010">
    <property type="protein sequence ID" value="KAG5275223.1"/>
    <property type="molecule type" value="Genomic_DNA"/>
</dbReference>
<dbReference type="AlphaFoldDB" id="A0AAV6GJ18"/>
<name>A0AAV6GJ18_9TELE</name>
<evidence type="ECO:0000313" key="2">
    <source>
        <dbReference type="Proteomes" id="UP000823561"/>
    </source>
</evidence>